<dbReference type="InterPro" id="IPR044966">
    <property type="entry name" value="RPH1"/>
</dbReference>
<sequence>MIANRTMMRVSAAILLLTLILQGSDAFQAAPLSKSATKCKLAFGLPSACRAAPTTSLNAAPPSQQQEVVLSAEEDAALVARLAKEVEEANGVELDQLLNPGKVVNLERDLLKLSKELEICQDSTRIEEINKEMEQKTKKLNVEKRMVVQGWLKNLFVGQAVISTFAAGLMVYDAVPFVDHLDLSVRVLGFWVIWLFTVPSLRARKPAADEKTALNIAFGATPLTNLALPFFTKDPVTIYWANMAVLGLSYAYGFTLGSNKNKAEAEEEEEESNLPDFLKAAIRALDYGSGRERGLRK</sequence>
<feature type="transmembrane region" description="Helical" evidence="2">
    <location>
        <begin position="213"/>
        <end position="231"/>
    </location>
</feature>
<evidence type="ECO:0000256" key="1">
    <source>
        <dbReference type="SAM" id="Coils"/>
    </source>
</evidence>
<evidence type="ECO:0000256" key="2">
    <source>
        <dbReference type="SAM" id="Phobius"/>
    </source>
</evidence>
<proteinExistence type="predicted"/>
<feature type="coiled-coil region" evidence="1">
    <location>
        <begin position="103"/>
        <end position="146"/>
    </location>
</feature>
<accession>A0A7S2UZ01</accession>
<feature type="signal peptide" evidence="3">
    <location>
        <begin position="1"/>
        <end position="26"/>
    </location>
</feature>
<dbReference type="PANTHER" id="PTHR36359">
    <property type="entry name" value="PROTEIN RESISTANCE TO PHYTOPHTHORA 1, CHLOROPLASTIC"/>
    <property type="match status" value="1"/>
</dbReference>
<dbReference type="EMBL" id="HBHR01012088">
    <property type="protein sequence ID" value="CAD9863410.1"/>
    <property type="molecule type" value="Transcribed_RNA"/>
</dbReference>
<keyword evidence="2" id="KW-0812">Transmembrane</keyword>
<dbReference type="PANTHER" id="PTHR36359:SF1">
    <property type="entry name" value="PROTEIN RESISTANCE TO PHYTOPHTHORA 1, CHLOROPLASTIC"/>
    <property type="match status" value="1"/>
</dbReference>
<keyword evidence="1" id="KW-0175">Coiled coil</keyword>
<dbReference type="GO" id="GO:0006952">
    <property type="term" value="P:defense response"/>
    <property type="evidence" value="ECO:0007669"/>
    <property type="project" value="InterPro"/>
</dbReference>
<protein>
    <submittedName>
        <fullName evidence="4">Uncharacterized protein</fullName>
    </submittedName>
</protein>
<organism evidence="4">
    <name type="scientific">Fibrocapsa japonica</name>
    <dbReference type="NCBI Taxonomy" id="94617"/>
    <lineage>
        <taxon>Eukaryota</taxon>
        <taxon>Sar</taxon>
        <taxon>Stramenopiles</taxon>
        <taxon>Ochrophyta</taxon>
        <taxon>Raphidophyceae</taxon>
        <taxon>Chattonellales</taxon>
        <taxon>Chattonellaceae</taxon>
        <taxon>Fibrocapsa</taxon>
    </lineage>
</organism>
<gene>
    <name evidence="4" type="ORF">FJAP1339_LOCUS5873</name>
</gene>
<feature type="chain" id="PRO_5031136446" evidence="3">
    <location>
        <begin position="27"/>
        <end position="297"/>
    </location>
</feature>
<name>A0A7S2UZ01_9STRA</name>
<keyword evidence="2" id="KW-1133">Transmembrane helix</keyword>
<feature type="transmembrane region" description="Helical" evidence="2">
    <location>
        <begin position="237"/>
        <end position="254"/>
    </location>
</feature>
<keyword evidence="2" id="KW-0472">Membrane</keyword>
<dbReference type="AlphaFoldDB" id="A0A7S2UZ01"/>
<reference evidence="4" key="1">
    <citation type="submission" date="2021-01" db="EMBL/GenBank/DDBJ databases">
        <authorList>
            <person name="Corre E."/>
            <person name="Pelletier E."/>
            <person name="Niang G."/>
            <person name="Scheremetjew M."/>
            <person name="Finn R."/>
            <person name="Kale V."/>
            <person name="Holt S."/>
            <person name="Cochrane G."/>
            <person name="Meng A."/>
            <person name="Brown T."/>
            <person name="Cohen L."/>
        </authorList>
    </citation>
    <scope>NUCLEOTIDE SEQUENCE</scope>
    <source>
        <strain evidence="4">CCMP1661</strain>
    </source>
</reference>
<evidence type="ECO:0000313" key="4">
    <source>
        <dbReference type="EMBL" id="CAD9863410.1"/>
    </source>
</evidence>
<evidence type="ECO:0000256" key="3">
    <source>
        <dbReference type="SAM" id="SignalP"/>
    </source>
</evidence>
<keyword evidence="3" id="KW-0732">Signal</keyword>
<feature type="transmembrane region" description="Helical" evidence="2">
    <location>
        <begin position="183"/>
        <end position="201"/>
    </location>
</feature>